<proteinExistence type="predicted"/>
<gene>
    <name evidence="1" type="ORF">RPERSI_LOCUS24271</name>
</gene>
<keyword evidence="2" id="KW-1185">Reference proteome</keyword>
<name>A0ACA9RY91_9GLOM</name>
<dbReference type="EMBL" id="CAJVQC010077529">
    <property type="protein sequence ID" value="CAG8815639.1"/>
    <property type="molecule type" value="Genomic_DNA"/>
</dbReference>
<accession>A0ACA9RY91</accession>
<organism evidence="1 2">
    <name type="scientific">Racocetra persica</name>
    <dbReference type="NCBI Taxonomy" id="160502"/>
    <lineage>
        <taxon>Eukaryota</taxon>
        <taxon>Fungi</taxon>
        <taxon>Fungi incertae sedis</taxon>
        <taxon>Mucoromycota</taxon>
        <taxon>Glomeromycotina</taxon>
        <taxon>Glomeromycetes</taxon>
        <taxon>Diversisporales</taxon>
        <taxon>Gigasporaceae</taxon>
        <taxon>Racocetra</taxon>
    </lineage>
</organism>
<protein>
    <submittedName>
        <fullName evidence="1">3677_t:CDS:1</fullName>
    </submittedName>
</protein>
<comment type="caution">
    <text evidence="1">The sequence shown here is derived from an EMBL/GenBank/DDBJ whole genome shotgun (WGS) entry which is preliminary data.</text>
</comment>
<sequence length="137" mass="16306">MFRNLNPTILILLFDSTISLSKHVFEKSLEKICSNDDTERSIFLSKLKKFFELQFEEMNKIKANSKLVRNRNDSNFSKATNFKDKILRGPMYRVRQQCDYVIDAYFEHLTKLEKKQLESNESEDEEKNTKKRKRGGK</sequence>
<dbReference type="Proteomes" id="UP000789920">
    <property type="component" value="Unassembled WGS sequence"/>
</dbReference>
<evidence type="ECO:0000313" key="1">
    <source>
        <dbReference type="EMBL" id="CAG8815639.1"/>
    </source>
</evidence>
<reference evidence="1" key="1">
    <citation type="submission" date="2021-06" db="EMBL/GenBank/DDBJ databases">
        <authorList>
            <person name="Kallberg Y."/>
            <person name="Tangrot J."/>
            <person name="Rosling A."/>
        </authorList>
    </citation>
    <scope>NUCLEOTIDE SEQUENCE</scope>
    <source>
        <strain evidence="1">MA461A</strain>
    </source>
</reference>
<evidence type="ECO:0000313" key="2">
    <source>
        <dbReference type="Proteomes" id="UP000789920"/>
    </source>
</evidence>